<dbReference type="STRING" id="454.Lisr_0579"/>
<evidence type="ECO:0000313" key="2">
    <source>
        <dbReference type="EMBL" id="KTD31826.1"/>
    </source>
</evidence>
<dbReference type="Proteomes" id="UP000054761">
    <property type="component" value="Unassembled WGS sequence"/>
</dbReference>
<accession>A0A0W0WHP1</accession>
<dbReference type="Pfam" id="PF12760">
    <property type="entry name" value="Zn_ribbon_IS1595"/>
    <property type="match status" value="1"/>
</dbReference>
<protein>
    <submittedName>
        <fullName evidence="2">Transposase zinc-ribbon domain protein</fullName>
    </submittedName>
</protein>
<dbReference type="OrthoDB" id="5756752at2"/>
<dbReference type="RefSeq" id="WP_058500961.1">
    <property type="nucleotide sequence ID" value="NZ_CAAAJA010000074.1"/>
</dbReference>
<dbReference type="PATRIC" id="fig|454.4.peg.608"/>
<proteinExistence type="predicted"/>
<organism evidence="2 3">
    <name type="scientific">Legionella israelensis</name>
    <dbReference type="NCBI Taxonomy" id="454"/>
    <lineage>
        <taxon>Bacteria</taxon>
        <taxon>Pseudomonadati</taxon>
        <taxon>Pseudomonadota</taxon>
        <taxon>Gammaproteobacteria</taxon>
        <taxon>Legionellales</taxon>
        <taxon>Legionellaceae</taxon>
        <taxon>Legionella</taxon>
    </lineage>
</organism>
<evidence type="ECO:0000259" key="1">
    <source>
        <dbReference type="Pfam" id="PF12760"/>
    </source>
</evidence>
<sequence>MEVNIQNLIDDARCYEAVRDLRWPEKTSCPHCVSEDVIRRGKDDTEQYKQRYECKDCCKRFDDLTNTVFSGHHRPLKTWVLFLYFLGLNLSTEQIAKELCLNKDDAH</sequence>
<dbReference type="InterPro" id="IPR024442">
    <property type="entry name" value="Transposase_Zn_ribbon"/>
</dbReference>
<name>A0A0W0WHP1_9GAMM</name>
<gene>
    <name evidence="2" type="ORF">Lisr_0579</name>
</gene>
<keyword evidence="3" id="KW-1185">Reference proteome</keyword>
<feature type="domain" description="Transposase zinc-ribbon" evidence="1">
    <location>
        <begin position="10"/>
        <end position="59"/>
    </location>
</feature>
<dbReference type="EMBL" id="LNYH01000019">
    <property type="protein sequence ID" value="KTD31826.1"/>
    <property type="molecule type" value="Genomic_DNA"/>
</dbReference>
<dbReference type="AlphaFoldDB" id="A0A0W0WHP1"/>
<evidence type="ECO:0000313" key="3">
    <source>
        <dbReference type="Proteomes" id="UP000054761"/>
    </source>
</evidence>
<reference evidence="2 3" key="1">
    <citation type="submission" date="2015-11" db="EMBL/GenBank/DDBJ databases">
        <title>Genomic analysis of 38 Legionella species identifies large and diverse effector repertoires.</title>
        <authorList>
            <person name="Burstein D."/>
            <person name="Amaro F."/>
            <person name="Zusman T."/>
            <person name="Lifshitz Z."/>
            <person name="Cohen O."/>
            <person name="Gilbert J.A."/>
            <person name="Pupko T."/>
            <person name="Shuman H.A."/>
            <person name="Segal G."/>
        </authorList>
    </citation>
    <scope>NUCLEOTIDE SEQUENCE [LARGE SCALE GENOMIC DNA]</scope>
    <source>
        <strain evidence="2 3">Bercovier 4</strain>
    </source>
</reference>
<comment type="caution">
    <text evidence="2">The sequence shown here is derived from an EMBL/GenBank/DDBJ whole genome shotgun (WGS) entry which is preliminary data.</text>
</comment>